<dbReference type="CDD" id="cd17546">
    <property type="entry name" value="REC_hyHK_CKI1_RcsC-like"/>
    <property type="match status" value="1"/>
</dbReference>
<dbReference type="InterPro" id="IPR000014">
    <property type="entry name" value="PAS"/>
</dbReference>
<dbReference type="RefSeq" id="WP_180142463.1">
    <property type="nucleotide sequence ID" value="NZ_CAADHO010000006.1"/>
</dbReference>
<keyword evidence="25" id="KW-1185">Reference proteome</keyword>
<dbReference type="GO" id="GO:0000155">
    <property type="term" value="F:phosphorelay sensor kinase activity"/>
    <property type="evidence" value="ECO:0007669"/>
    <property type="project" value="InterPro"/>
</dbReference>
<evidence type="ECO:0000259" key="20">
    <source>
        <dbReference type="PROSITE" id="PS50110"/>
    </source>
</evidence>
<dbReference type="FunFam" id="1.10.287.130:FF:000002">
    <property type="entry name" value="Two-component osmosensing histidine kinase"/>
    <property type="match status" value="1"/>
</dbReference>
<evidence type="ECO:0000256" key="15">
    <source>
        <dbReference type="ARBA" id="ARBA00068150"/>
    </source>
</evidence>
<evidence type="ECO:0000256" key="10">
    <source>
        <dbReference type="ARBA" id="ARBA00022840"/>
    </source>
</evidence>
<dbReference type="SMART" id="SM00387">
    <property type="entry name" value="HATPase_c"/>
    <property type="match status" value="1"/>
</dbReference>
<dbReference type="NCBIfam" id="TIGR00229">
    <property type="entry name" value="sensory_box"/>
    <property type="match status" value="4"/>
</dbReference>
<dbReference type="InterPro" id="IPR036641">
    <property type="entry name" value="HPT_dom_sf"/>
</dbReference>
<dbReference type="InterPro" id="IPR001610">
    <property type="entry name" value="PAC"/>
</dbReference>
<feature type="domain" description="Response regulatory" evidence="20">
    <location>
        <begin position="969"/>
        <end position="1086"/>
    </location>
</feature>
<keyword evidence="12" id="KW-0902">Two-component regulatory system</keyword>
<dbReference type="GO" id="GO:0005524">
    <property type="term" value="F:ATP binding"/>
    <property type="evidence" value="ECO:0007669"/>
    <property type="project" value="UniProtKB-KW"/>
</dbReference>
<evidence type="ECO:0000256" key="14">
    <source>
        <dbReference type="ARBA" id="ARBA00064003"/>
    </source>
</evidence>
<dbReference type="Pfam" id="PF13426">
    <property type="entry name" value="PAS_9"/>
    <property type="match status" value="1"/>
</dbReference>
<evidence type="ECO:0000256" key="4">
    <source>
        <dbReference type="ARBA" id="ARBA00022475"/>
    </source>
</evidence>
<dbReference type="InterPro" id="IPR003661">
    <property type="entry name" value="HisK_dim/P_dom"/>
</dbReference>
<dbReference type="EC" id="2.7.13.3" evidence="3"/>
<dbReference type="SUPFAM" id="SSF55785">
    <property type="entry name" value="PYP-like sensor domain (PAS domain)"/>
    <property type="match status" value="4"/>
</dbReference>
<keyword evidence="18" id="KW-0175">Coiled coil</keyword>
<sequence>MSLKPNPLELEHQIRLLAQQRDTYIQITEELKENEKKYRTIFENIADSYLEVDLKGNFIFFNQAFCKLLGYTREELQGRNNQDFLDKENAKTVFEIFTGVYKSNESVMGASWEMIRKDGSKRRVETSVSLVRDPSGEIVGFRGIGRDVTDQKETERILALNEARFRDISLSMADWIWEVDTRGIYTFTAGNIGKVLGYTPEEMIGKTPMDFMPRDQADSVAKKMSKIFALKHPIVDLKNWCLKKDGTRVCMLTNGVPIMGEDGEWLGYRGVDKDITRSLMVEEKLKKSLESTETIINTLPIGVMIVSKDHIVRRINNAALKMTGHDSEADIVGRTCHRTICPADEGHCHLKNLGNQVDQSEKMIIHKDGRRIPVFKTALQVELDGSDVILEAFMDISAIKKAEKKIRESEERIRTVMETIVDPVAVFNTLGRATYVNPAFTQVFGWTAEELGDPACTFIPDPLLPEIRHAIRKVLGGAHIKGLETRRTTKTGRTIDVRLGAALLRNASGESSGIVANFQDITREKQAKKELKQINRELEKAIEHAHTLTQRAEMASAAKSEFLANMSHEIRTPMNGIIGMTDLVLGTPLTGEQREYLEMAQMSANALLGLLNDILDVSKIEAGKMELETIEFNLRITLENAVNTLALKAHEKGLELVCHIRPDVPTALKGDPGRLRQIIVNLAGNAIKFTEKGEVVIRVEKESQTDTTVTLRFAVSDTGIGIPVDTLDTIFHSFKQADGSATRKYGGTGLGLSISRQLVKLMGGAIRAESPNPFAGDEPVPDLYRGSPEGGPGSIFHFTAVFELNRSEEPPSLRLNRQDLAGLPTLIVDDNATNRFLLQEMLTTWGLSPSSAADGREALGLAAKALENGKPFRLALLDMQMPEINGFELAQKIKEAPFGEGMKMIMISSMGEKEDARRCRETGISGYLSKPVRQSELLNTILITMGLQEGENTTVVTRHTVCDLQERLKILLAEDNRVNQVLAVNLLKSKGHQVTLAVNGQEAVTAYKRENFDLILMDVQMPEMDGFEATRIIRGLSEKGAAIPIIAMTAHAMKGDQEKCLEAGMNAYVAKPINPATLFETVDRVLGGADPLGKPFVATTFDMASAMENVLDDPELFREITDIFLKELPGNLATLRQVLLTKDGPAIARLAHSIKGAVVNFAATEAHETAQRLETHGNDGHFDLAEEEAAALETTLHDLAHELTLTLKGMAHENHDRRR</sequence>
<gene>
    <name evidence="24" type="ORF">MSL71_32990</name>
</gene>
<dbReference type="SUPFAM" id="SSF55874">
    <property type="entry name" value="ATPase domain of HSP90 chaperone/DNA topoisomerase II/histidine kinase"/>
    <property type="match status" value="1"/>
</dbReference>
<feature type="modified residue" description="Phosphohistidine" evidence="16">
    <location>
        <position position="1152"/>
    </location>
</feature>
<dbReference type="PROSITE" id="PS50894">
    <property type="entry name" value="HPT"/>
    <property type="match status" value="1"/>
</dbReference>
<evidence type="ECO:0000256" key="16">
    <source>
        <dbReference type="PROSITE-ProRule" id="PRU00110"/>
    </source>
</evidence>
<dbReference type="InterPro" id="IPR000700">
    <property type="entry name" value="PAS-assoc_C"/>
</dbReference>
<dbReference type="Gene3D" id="3.30.450.20">
    <property type="entry name" value="PAS domain"/>
    <property type="match status" value="4"/>
</dbReference>
<keyword evidence="4" id="KW-1003">Cell membrane</keyword>
<keyword evidence="8" id="KW-0547">Nucleotide-binding</keyword>
<dbReference type="Gene3D" id="1.20.120.160">
    <property type="entry name" value="HPT domain"/>
    <property type="match status" value="1"/>
</dbReference>
<dbReference type="InterPro" id="IPR013656">
    <property type="entry name" value="PAS_4"/>
</dbReference>
<dbReference type="SMART" id="SM00388">
    <property type="entry name" value="HisKA"/>
    <property type="match status" value="1"/>
</dbReference>
<dbReference type="InterPro" id="IPR035965">
    <property type="entry name" value="PAS-like_dom_sf"/>
</dbReference>
<evidence type="ECO:0000256" key="17">
    <source>
        <dbReference type="PROSITE-ProRule" id="PRU00169"/>
    </source>
</evidence>
<keyword evidence="7" id="KW-0812">Transmembrane</keyword>
<dbReference type="CDD" id="cd16922">
    <property type="entry name" value="HATPase_EvgS-ArcB-TorS-like"/>
    <property type="match status" value="1"/>
</dbReference>
<evidence type="ECO:0000256" key="3">
    <source>
        <dbReference type="ARBA" id="ARBA00012438"/>
    </source>
</evidence>
<dbReference type="SMART" id="SM00091">
    <property type="entry name" value="PAS"/>
    <property type="match status" value="4"/>
</dbReference>
<dbReference type="GO" id="GO:0005886">
    <property type="term" value="C:plasma membrane"/>
    <property type="evidence" value="ECO:0007669"/>
    <property type="project" value="UniProtKB-SubCell"/>
</dbReference>
<dbReference type="PANTHER" id="PTHR45339">
    <property type="entry name" value="HYBRID SIGNAL TRANSDUCTION HISTIDINE KINASE J"/>
    <property type="match status" value="1"/>
</dbReference>
<keyword evidence="10" id="KW-0067">ATP-binding</keyword>
<evidence type="ECO:0000256" key="7">
    <source>
        <dbReference type="ARBA" id="ARBA00022692"/>
    </source>
</evidence>
<dbReference type="Pfam" id="PF00512">
    <property type="entry name" value="HisKA"/>
    <property type="match status" value="1"/>
</dbReference>
<dbReference type="EMBL" id="CAADHO010000006">
    <property type="protein sequence ID" value="VFQ45638.1"/>
    <property type="molecule type" value="Genomic_DNA"/>
</dbReference>
<feature type="domain" description="HPt" evidence="23">
    <location>
        <begin position="1113"/>
        <end position="1210"/>
    </location>
</feature>
<dbReference type="PROSITE" id="PS50112">
    <property type="entry name" value="PAS"/>
    <property type="match status" value="3"/>
</dbReference>
<feature type="domain" description="Response regulatory" evidence="20">
    <location>
        <begin position="824"/>
        <end position="945"/>
    </location>
</feature>
<dbReference type="InterPro" id="IPR004358">
    <property type="entry name" value="Sig_transdc_His_kin-like_C"/>
</dbReference>
<dbReference type="PROSITE" id="PS50110">
    <property type="entry name" value="RESPONSE_REGULATORY"/>
    <property type="match status" value="2"/>
</dbReference>
<dbReference type="FunFam" id="3.30.565.10:FF:000010">
    <property type="entry name" value="Sensor histidine kinase RcsC"/>
    <property type="match status" value="1"/>
</dbReference>
<name>A0A4V6ILM5_9BACT</name>
<comment type="subunit">
    <text evidence="14">At low DSF concentrations, interacts with RpfF.</text>
</comment>
<dbReference type="Pfam" id="PF08448">
    <property type="entry name" value="PAS_4"/>
    <property type="match status" value="1"/>
</dbReference>
<feature type="domain" description="PAS" evidence="21">
    <location>
        <begin position="34"/>
        <end position="104"/>
    </location>
</feature>
<dbReference type="InterPro" id="IPR003594">
    <property type="entry name" value="HATPase_dom"/>
</dbReference>
<protein>
    <recommendedName>
        <fullName evidence="15">Sensory/regulatory protein RpfC</fullName>
        <ecNumber evidence="3">2.7.13.3</ecNumber>
    </recommendedName>
</protein>
<dbReference type="InterPro" id="IPR001789">
    <property type="entry name" value="Sig_transdc_resp-reg_receiver"/>
</dbReference>
<evidence type="ECO:0000256" key="6">
    <source>
        <dbReference type="ARBA" id="ARBA00022679"/>
    </source>
</evidence>
<dbReference type="InterPro" id="IPR036097">
    <property type="entry name" value="HisK_dim/P_sf"/>
</dbReference>
<organism evidence="24 25">
    <name type="scientific">Desulfoluna butyratoxydans</name>
    <dbReference type="NCBI Taxonomy" id="231438"/>
    <lineage>
        <taxon>Bacteria</taxon>
        <taxon>Pseudomonadati</taxon>
        <taxon>Thermodesulfobacteriota</taxon>
        <taxon>Desulfobacteria</taxon>
        <taxon>Desulfobacterales</taxon>
        <taxon>Desulfolunaceae</taxon>
        <taxon>Desulfoluna</taxon>
    </lineage>
</organism>
<evidence type="ECO:0000256" key="1">
    <source>
        <dbReference type="ARBA" id="ARBA00000085"/>
    </source>
</evidence>
<evidence type="ECO:0000256" key="9">
    <source>
        <dbReference type="ARBA" id="ARBA00022777"/>
    </source>
</evidence>
<dbReference type="Proteomes" id="UP000507962">
    <property type="component" value="Unassembled WGS sequence"/>
</dbReference>
<reference evidence="24 25" key="1">
    <citation type="submission" date="2019-03" db="EMBL/GenBank/DDBJ databases">
        <authorList>
            <person name="Nijsse B."/>
        </authorList>
    </citation>
    <scope>NUCLEOTIDE SEQUENCE [LARGE SCALE GENOMIC DNA]</scope>
    <source>
        <strain evidence="24">Desulfoluna butyratoxydans MSL71</strain>
    </source>
</reference>
<dbReference type="InterPro" id="IPR011006">
    <property type="entry name" value="CheY-like_superfamily"/>
</dbReference>
<evidence type="ECO:0000259" key="19">
    <source>
        <dbReference type="PROSITE" id="PS50109"/>
    </source>
</evidence>
<evidence type="ECO:0000256" key="5">
    <source>
        <dbReference type="ARBA" id="ARBA00022553"/>
    </source>
</evidence>
<evidence type="ECO:0000256" key="11">
    <source>
        <dbReference type="ARBA" id="ARBA00022989"/>
    </source>
</evidence>
<feature type="domain" description="PAC" evidence="22">
    <location>
        <begin position="235"/>
        <end position="287"/>
    </location>
</feature>
<evidence type="ECO:0000256" key="12">
    <source>
        <dbReference type="ARBA" id="ARBA00023012"/>
    </source>
</evidence>
<evidence type="ECO:0000313" key="24">
    <source>
        <dbReference type="EMBL" id="VFQ45638.1"/>
    </source>
</evidence>
<dbReference type="SMART" id="SM00073">
    <property type="entry name" value="HPT"/>
    <property type="match status" value="1"/>
</dbReference>
<dbReference type="Gene3D" id="1.10.287.130">
    <property type="match status" value="1"/>
</dbReference>
<proteinExistence type="predicted"/>
<dbReference type="InterPro" id="IPR013767">
    <property type="entry name" value="PAS_fold"/>
</dbReference>
<evidence type="ECO:0000256" key="8">
    <source>
        <dbReference type="ARBA" id="ARBA00022741"/>
    </source>
</evidence>
<feature type="modified residue" description="4-aspartylphosphate" evidence="17">
    <location>
        <position position="1018"/>
    </location>
</feature>
<dbReference type="InterPro" id="IPR005467">
    <property type="entry name" value="His_kinase_dom"/>
</dbReference>
<dbReference type="SUPFAM" id="SSF47226">
    <property type="entry name" value="Histidine-containing phosphotransfer domain, HPT domain"/>
    <property type="match status" value="1"/>
</dbReference>
<dbReference type="CDD" id="cd00130">
    <property type="entry name" value="PAS"/>
    <property type="match status" value="4"/>
</dbReference>
<dbReference type="CDD" id="cd00156">
    <property type="entry name" value="REC"/>
    <property type="match status" value="1"/>
</dbReference>
<dbReference type="SMART" id="SM00086">
    <property type="entry name" value="PAC"/>
    <property type="match status" value="4"/>
</dbReference>
<dbReference type="Pfam" id="PF00072">
    <property type="entry name" value="Response_reg"/>
    <property type="match status" value="2"/>
</dbReference>
<feature type="domain" description="Histidine kinase" evidence="19">
    <location>
        <begin position="565"/>
        <end position="770"/>
    </location>
</feature>
<dbReference type="SUPFAM" id="SSF47384">
    <property type="entry name" value="Homodimeric domain of signal transducing histidine kinase"/>
    <property type="match status" value="1"/>
</dbReference>
<dbReference type="InterPro" id="IPR008207">
    <property type="entry name" value="Sig_transdc_His_kin_Hpt_dom"/>
</dbReference>
<dbReference type="SUPFAM" id="SSF52172">
    <property type="entry name" value="CheY-like"/>
    <property type="match status" value="2"/>
</dbReference>
<dbReference type="Gene3D" id="3.40.50.2300">
    <property type="match status" value="2"/>
</dbReference>
<keyword evidence="11" id="KW-1133">Transmembrane helix</keyword>
<dbReference type="PROSITE" id="PS50109">
    <property type="entry name" value="HIS_KIN"/>
    <property type="match status" value="1"/>
</dbReference>
<keyword evidence="13" id="KW-0472">Membrane</keyword>
<keyword evidence="5 17" id="KW-0597">Phosphoprotein</keyword>
<comment type="catalytic activity">
    <reaction evidence="1">
        <text>ATP + protein L-histidine = ADP + protein N-phospho-L-histidine.</text>
        <dbReference type="EC" id="2.7.13.3"/>
    </reaction>
</comment>
<dbReference type="PRINTS" id="PR00344">
    <property type="entry name" value="BCTRLSENSOR"/>
</dbReference>
<evidence type="ECO:0000256" key="13">
    <source>
        <dbReference type="ARBA" id="ARBA00023136"/>
    </source>
</evidence>
<dbReference type="CDD" id="cd00088">
    <property type="entry name" value="HPT"/>
    <property type="match status" value="1"/>
</dbReference>
<dbReference type="PROSITE" id="PS50113">
    <property type="entry name" value="PAC"/>
    <property type="match status" value="3"/>
</dbReference>
<accession>A0A4V6ILM5</accession>
<keyword evidence="6" id="KW-0808">Transferase</keyword>
<evidence type="ECO:0000259" key="22">
    <source>
        <dbReference type="PROSITE" id="PS50113"/>
    </source>
</evidence>
<feature type="coiled-coil region" evidence="18">
    <location>
        <begin position="521"/>
        <end position="551"/>
    </location>
</feature>
<feature type="modified residue" description="4-aspartylphosphate" evidence="17">
    <location>
        <position position="878"/>
    </location>
</feature>
<feature type="domain" description="PAC" evidence="22">
    <location>
        <begin position="108"/>
        <end position="160"/>
    </location>
</feature>
<dbReference type="PANTHER" id="PTHR45339:SF1">
    <property type="entry name" value="HYBRID SIGNAL TRANSDUCTION HISTIDINE KINASE J"/>
    <property type="match status" value="1"/>
</dbReference>
<dbReference type="Pfam" id="PF02518">
    <property type="entry name" value="HATPase_c"/>
    <property type="match status" value="1"/>
</dbReference>
<dbReference type="SMART" id="SM00448">
    <property type="entry name" value="REC"/>
    <property type="match status" value="2"/>
</dbReference>
<comment type="subcellular location">
    <subcellularLocation>
        <location evidence="2">Cell membrane</location>
        <topology evidence="2">Multi-pass membrane protein</topology>
    </subcellularLocation>
</comment>
<feature type="domain" description="PAS" evidence="21">
    <location>
        <begin position="409"/>
        <end position="451"/>
    </location>
</feature>
<evidence type="ECO:0000259" key="21">
    <source>
        <dbReference type="PROSITE" id="PS50112"/>
    </source>
</evidence>
<dbReference type="Pfam" id="PF01627">
    <property type="entry name" value="Hpt"/>
    <property type="match status" value="1"/>
</dbReference>
<dbReference type="GO" id="GO:0006355">
    <property type="term" value="P:regulation of DNA-templated transcription"/>
    <property type="evidence" value="ECO:0007669"/>
    <property type="project" value="InterPro"/>
</dbReference>
<dbReference type="AlphaFoldDB" id="A0A4V6ILM5"/>
<evidence type="ECO:0000313" key="25">
    <source>
        <dbReference type="Proteomes" id="UP000507962"/>
    </source>
</evidence>
<dbReference type="Gene3D" id="3.30.565.10">
    <property type="entry name" value="Histidine kinase-like ATPase, C-terminal domain"/>
    <property type="match status" value="1"/>
</dbReference>
<evidence type="ECO:0000256" key="2">
    <source>
        <dbReference type="ARBA" id="ARBA00004651"/>
    </source>
</evidence>
<keyword evidence="9" id="KW-0418">Kinase</keyword>
<dbReference type="CDD" id="cd00082">
    <property type="entry name" value="HisKA"/>
    <property type="match status" value="1"/>
</dbReference>
<feature type="domain" description="PAC" evidence="22">
    <location>
        <begin position="481"/>
        <end position="533"/>
    </location>
</feature>
<feature type="domain" description="PAS" evidence="21">
    <location>
        <begin position="161"/>
        <end position="231"/>
    </location>
</feature>
<evidence type="ECO:0000256" key="18">
    <source>
        <dbReference type="SAM" id="Coils"/>
    </source>
</evidence>
<dbReference type="InterPro" id="IPR036890">
    <property type="entry name" value="HATPase_C_sf"/>
</dbReference>
<dbReference type="Pfam" id="PF00989">
    <property type="entry name" value="PAS"/>
    <property type="match status" value="2"/>
</dbReference>
<evidence type="ECO:0000259" key="23">
    <source>
        <dbReference type="PROSITE" id="PS50894"/>
    </source>
</evidence>